<organism evidence="3 4">
    <name type="scientific">Paenibacillus lignilyticus</name>
    <dbReference type="NCBI Taxonomy" id="1172615"/>
    <lineage>
        <taxon>Bacteria</taxon>
        <taxon>Bacillati</taxon>
        <taxon>Bacillota</taxon>
        <taxon>Bacilli</taxon>
        <taxon>Bacillales</taxon>
        <taxon>Paenibacillaceae</taxon>
        <taxon>Paenibacillus</taxon>
    </lineage>
</organism>
<keyword evidence="4" id="KW-1185">Reference proteome</keyword>
<reference evidence="3 4" key="1">
    <citation type="submission" date="2021-04" db="EMBL/GenBank/DDBJ databases">
        <title>Paenibacillus sp. DLE-14 whole genome sequence.</title>
        <authorList>
            <person name="Ham Y.J."/>
        </authorList>
    </citation>
    <scope>NUCLEOTIDE SEQUENCE [LARGE SCALE GENOMIC DNA]</scope>
    <source>
        <strain evidence="3 4">DLE-14</strain>
    </source>
</reference>
<protein>
    <submittedName>
        <fullName evidence="3">DUF4097 family beta strand repeat protein</fullName>
    </submittedName>
</protein>
<proteinExistence type="predicted"/>
<comment type="caution">
    <text evidence="3">The sequence shown here is derived from an EMBL/GenBank/DDBJ whole genome shotgun (WGS) entry which is preliminary data.</text>
</comment>
<feature type="domain" description="DUF4097" evidence="1">
    <location>
        <begin position="101"/>
        <end position="231"/>
    </location>
</feature>
<dbReference type="EMBL" id="JAGKSP010000008">
    <property type="protein sequence ID" value="MBP3964873.1"/>
    <property type="molecule type" value="Genomic_DNA"/>
</dbReference>
<dbReference type="Proteomes" id="UP000673394">
    <property type="component" value="Unassembled WGS sequence"/>
</dbReference>
<evidence type="ECO:0000259" key="2">
    <source>
        <dbReference type="Pfam" id="PF22746"/>
    </source>
</evidence>
<name>A0ABS5CG69_9BACL</name>
<dbReference type="PANTHER" id="PTHR34094">
    <property type="match status" value="1"/>
</dbReference>
<evidence type="ECO:0000259" key="1">
    <source>
        <dbReference type="Pfam" id="PF13349"/>
    </source>
</evidence>
<feature type="domain" description="YvlB/LiaX N-terminal" evidence="2">
    <location>
        <begin position="3"/>
        <end position="33"/>
    </location>
</feature>
<dbReference type="Pfam" id="PF22746">
    <property type="entry name" value="SHOCT-like_DUF2089-C"/>
    <property type="match status" value="1"/>
</dbReference>
<accession>A0ABS5CG69</accession>
<gene>
    <name evidence="3" type="ORF">I8J30_19300</name>
</gene>
<sequence length="378" mass="41603">MREERTMITRMIEERKITVEEGLALLEALERGESKPVEVEEIAVAPAPQLNEDGSGQITQRGQGEAYWESKHHTFPTEYVEFATDNASIRYRAWDQPFTQVNVTARMDRPGSDFDLSQWLQEAVTQSSDDERYRFSLKTDDLNGRQVDLAVTIQVPQGQAYELFHMSATNGGLDVQQMNSETAAFTSNNGSIEIEGMQAEQVNVTTVNGFIHIGGLLAESAVLTTTNGKITAKGQLEKLECRTTNGSVHTDGVIAETIEVHTQNGNIKANCQFEELACKSQNGKIEILVANATSESSITAKTHNGNITIQFPAHSTGVYGELNVNHGRAACRLNGQQLVDKKQGDDADSCQTFRQGEEELTYVEASSHNGSIHVSDEF</sequence>
<feature type="domain" description="DUF4097" evidence="1">
    <location>
        <begin position="235"/>
        <end position="315"/>
    </location>
</feature>
<dbReference type="RefSeq" id="WP_210660864.1">
    <property type="nucleotide sequence ID" value="NZ_JAGKSP010000008.1"/>
</dbReference>
<dbReference type="InterPro" id="IPR053959">
    <property type="entry name" value="YvlB/LiaX_N"/>
</dbReference>
<evidence type="ECO:0000313" key="3">
    <source>
        <dbReference type="EMBL" id="MBP3964873.1"/>
    </source>
</evidence>
<dbReference type="InterPro" id="IPR025164">
    <property type="entry name" value="Toastrack_DUF4097"/>
</dbReference>
<dbReference type="Pfam" id="PF13349">
    <property type="entry name" value="DUF4097"/>
    <property type="match status" value="2"/>
</dbReference>
<dbReference type="PANTHER" id="PTHR34094:SF1">
    <property type="entry name" value="PROTEIN FAM185A"/>
    <property type="match status" value="1"/>
</dbReference>
<evidence type="ECO:0000313" key="4">
    <source>
        <dbReference type="Proteomes" id="UP000673394"/>
    </source>
</evidence>